<dbReference type="AlphaFoldDB" id="A0A0A9H161"/>
<feature type="region of interest" description="Disordered" evidence="1">
    <location>
        <begin position="1"/>
        <end position="33"/>
    </location>
</feature>
<name>A0A0A9H161_ARUDO</name>
<organism evidence="2">
    <name type="scientific">Arundo donax</name>
    <name type="common">Giant reed</name>
    <name type="synonym">Donax arundinaceus</name>
    <dbReference type="NCBI Taxonomy" id="35708"/>
    <lineage>
        <taxon>Eukaryota</taxon>
        <taxon>Viridiplantae</taxon>
        <taxon>Streptophyta</taxon>
        <taxon>Embryophyta</taxon>
        <taxon>Tracheophyta</taxon>
        <taxon>Spermatophyta</taxon>
        <taxon>Magnoliopsida</taxon>
        <taxon>Liliopsida</taxon>
        <taxon>Poales</taxon>
        <taxon>Poaceae</taxon>
        <taxon>PACMAD clade</taxon>
        <taxon>Arundinoideae</taxon>
        <taxon>Arundineae</taxon>
        <taxon>Arundo</taxon>
    </lineage>
</organism>
<reference evidence="2" key="2">
    <citation type="journal article" date="2015" name="Data Brief">
        <title>Shoot transcriptome of the giant reed, Arundo donax.</title>
        <authorList>
            <person name="Barrero R.A."/>
            <person name="Guerrero F.D."/>
            <person name="Moolhuijzen P."/>
            <person name="Goolsby J.A."/>
            <person name="Tidwell J."/>
            <person name="Bellgard S.E."/>
            <person name="Bellgard M.I."/>
        </authorList>
    </citation>
    <scope>NUCLEOTIDE SEQUENCE</scope>
    <source>
        <tissue evidence="2">Shoot tissue taken approximately 20 cm above the soil surface</tissue>
    </source>
</reference>
<evidence type="ECO:0000256" key="1">
    <source>
        <dbReference type="SAM" id="MobiDB-lite"/>
    </source>
</evidence>
<accession>A0A0A9H161</accession>
<sequence>MASRMGASRHRTYSVASLPSPAFLPGSAQIRRR</sequence>
<proteinExistence type="predicted"/>
<reference evidence="2" key="1">
    <citation type="submission" date="2014-09" db="EMBL/GenBank/DDBJ databases">
        <authorList>
            <person name="Magalhaes I.L.F."/>
            <person name="Oliveira U."/>
            <person name="Santos F.R."/>
            <person name="Vidigal T.H.D.A."/>
            <person name="Brescovit A.D."/>
            <person name="Santos A.J."/>
        </authorList>
    </citation>
    <scope>NUCLEOTIDE SEQUENCE</scope>
    <source>
        <tissue evidence="2">Shoot tissue taken approximately 20 cm above the soil surface</tissue>
    </source>
</reference>
<dbReference type="EMBL" id="GBRH01168372">
    <property type="protein sequence ID" value="JAE29524.1"/>
    <property type="molecule type" value="Transcribed_RNA"/>
</dbReference>
<evidence type="ECO:0000313" key="2">
    <source>
        <dbReference type="EMBL" id="JAE29524.1"/>
    </source>
</evidence>
<protein>
    <submittedName>
        <fullName evidence="2">Uncharacterized protein</fullName>
    </submittedName>
</protein>